<feature type="compositionally biased region" description="Pro residues" evidence="1">
    <location>
        <begin position="20"/>
        <end position="29"/>
    </location>
</feature>
<feature type="compositionally biased region" description="Basic and acidic residues" evidence="1">
    <location>
        <begin position="81"/>
        <end position="90"/>
    </location>
</feature>
<feature type="region of interest" description="Disordered" evidence="1">
    <location>
        <begin position="245"/>
        <end position="387"/>
    </location>
</feature>
<evidence type="ECO:0000313" key="3">
    <source>
        <dbReference type="Proteomes" id="UP000738325"/>
    </source>
</evidence>
<comment type="caution">
    <text evidence="2">The sequence shown here is derived from an EMBL/GenBank/DDBJ whole genome shotgun (WGS) entry which is preliminary data.</text>
</comment>
<feature type="compositionally biased region" description="Low complexity" evidence="1">
    <location>
        <begin position="30"/>
        <end position="39"/>
    </location>
</feature>
<feature type="compositionally biased region" description="Acidic residues" evidence="1">
    <location>
        <begin position="268"/>
        <end position="288"/>
    </location>
</feature>
<dbReference type="OrthoDB" id="8062037at2759"/>
<organism evidence="2 3">
    <name type="scientific">Dissophora globulifera</name>
    <dbReference type="NCBI Taxonomy" id="979702"/>
    <lineage>
        <taxon>Eukaryota</taxon>
        <taxon>Fungi</taxon>
        <taxon>Fungi incertae sedis</taxon>
        <taxon>Mucoromycota</taxon>
        <taxon>Mortierellomycotina</taxon>
        <taxon>Mortierellomycetes</taxon>
        <taxon>Mortierellales</taxon>
        <taxon>Mortierellaceae</taxon>
        <taxon>Dissophora</taxon>
    </lineage>
</organism>
<sequence length="444" mass="47718">MQVERPSTFDGIDTTHIVAPPSPLPPPPQQQQQQPQQQQRHSITINSRGDEAPAESLSRFDSTNSEDDTHSARTADSTVDPNRKSLEVTARRRRSHQRQPKSPGTGKDQSSRPGSVLIDDDSTSSKGQSSRECQRVPSWRSGSKRAARLRQGEKTSSQQPSLSSSSSHYSLEDDCESLRVTLPLRVTTGVTMTAASGSTTTTKTIITTASPKVRSQGGGIAAGTLLNLTGSAGEQDVVVVRGLQSPGWKKRAKVQNGSGEALSTAAEVADESGEENSDAEGDDASDEMTDLRGDGHPATAASGTTNPGSRRGSQTLHHYYHGNHHHHGRAAQPSSPGATTRGSHQTHTRNFSSPSLLDSFTSPEPMLSPIQSYFGSDPNSPASSFSLPRHDHYSRLTIDPAASMDGYHGFATHPWSEQSTTPSRAFSHRWTRRLSQSDAFAVAR</sequence>
<name>A0A9P6RPX4_9FUNG</name>
<feature type="compositionally biased region" description="Polar residues" evidence="1">
    <location>
        <begin position="301"/>
        <end position="316"/>
    </location>
</feature>
<dbReference type="EMBL" id="JAAAIP010000103">
    <property type="protein sequence ID" value="KAG0325731.1"/>
    <property type="molecule type" value="Genomic_DNA"/>
</dbReference>
<feature type="compositionally biased region" description="Low complexity" evidence="1">
    <location>
        <begin position="156"/>
        <end position="169"/>
    </location>
</feature>
<feature type="compositionally biased region" description="Polar residues" evidence="1">
    <location>
        <begin position="369"/>
        <end position="386"/>
    </location>
</feature>
<keyword evidence="3" id="KW-1185">Reference proteome</keyword>
<feature type="compositionally biased region" description="Basic residues" evidence="1">
    <location>
        <begin position="318"/>
        <end position="329"/>
    </location>
</feature>
<feature type="compositionally biased region" description="Polar residues" evidence="1">
    <location>
        <begin position="332"/>
        <end position="362"/>
    </location>
</feature>
<evidence type="ECO:0000256" key="1">
    <source>
        <dbReference type="SAM" id="MobiDB-lite"/>
    </source>
</evidence>
<reference evidence="2" key="1">
    <citation type="journal article" date="2020" name="Fungal Divers.">
        <title>Resolving the Mortierellaceae phylogeny through synthesis of multi-gene phylogenetics and phylogenomics.</title>
        <authorList>
            <person name="Vandepol N."/>
            <person name="Liber J."/>
            <person name="Desiro A."/>
            <person name="Na H."/>
            <person name="Kennedy M."/>
            <person name="Barry K."/>
            <person name="Grigoriev I.V."/>
            <person name="Miller A.N."/>
            <person name="O'Donnell K."/>
            <person name="Stajich J.E."/>
            <person name="Bonito G."/>
        </authorList>
    </citation>
    <scope>NUCLEOTIDE SEQUENCE</scope>
    <source>
        <strain evidence="2">REB-010B</strain>
    </source>
</reference>
<gene>
    <name evidence="2" type="ORF">BGZ99_000251</name>
</gene>
<feature type="region of interest" description="Disordered" evidence="1">
    <location>
        <begin position="1"/>
        <end position="174"/>
    </location>
</feature>
<dbReference type="Proteomes" id="UP000738325">
    <property type="component" value="Unassembled WGS sequence"/>
</dbReference>
<evidence type="ECO:0000313" key="2">
    <source>
        <dbReference type="EMBL" id="KAG0325731.1"/>
    </source>
</evidence>
<dbReference type="AlphaFoldDB" id="A0A9P6RPX4"/>
<proteinExistence type="predicted"/>
<protein>
    <submittedName>
        <fullName evidence="2">Uncharacterized protein</fullName>
    </submittedName>
</protein>
<accession>A0A9P6RPX4</accession>